<reference evidence="4" key="3">
    <citation type="submission" date="2014-12" db="EMBL/GenBank/DDBJ databases">
        <authorList>
            <person name="Jaenicke S."/>
        </authorList>
    </citation>
    <scope>NUCLEOTIDE SEQUENCE [LARGE SCALE GENOMIC DNA]</scope>
</reference>
<evidence type="ECO:0000313" key="1">
    <source>
        <dbReference type="EMBL" id="CRF41650.1"/>
    </source>
</evidence>
<reference evidence="1" key="1">
    <citation type="submission" date="2014-12" db="EMBL/GenBank/DDBJ databases">
        <title>Whole genome sequences of four Staphylococcus schleiferi canine isolates.</title>
        <authorList>
            <person name="Misic A.M."/>
            <person name="Cain C."/>
            <person name="Morris D.O."/>
            <person name="Rankin S."/>
            <person name="Beiting D."/>
        </authorList>
    </citation>
    <scope>NUCLEOTIDE SEQUENCE</scope>
    <source>
        <strain evidence="1">ASB11</strain>
        <strain evidence="2">ASB7</strain>
    </source>
</reference>
<evidence type="ECO:0000313" key="2">
    <source>
        <dbReference type="EMBL" id="CRF52707.1"/>
    </source>
</evidence>
<gene>
    <name evidence="1" type="ORF">HAL011_14580</name>
    <name evidence="2" type="ORF">HAL07_11720</name>
</gene>
<proteinExistence type="predicted"/>
<sequence length="57" mass="6215">MVAKTLGAPLKIAPTYRGDKNSTAQRIGDLRGKKSGCFRLKKNKETSDVGYILSFAL</sequence>
<protein>
    <submittedName>
        <fullName evidence="1">Uncharacterized protein</fullName>
    </submittedName>
</protein>
<dbReference type="Proteomes" id="UP000038622">
    <property type="component" value="Unassembled WGS sequence"/>
</dbReference>
<evidence type="ECO:0000313" key="4">
    <source>
        <dbReference type="Proteomes" id="UP000043437"/>
    </source>
</evidence>
<dbReference type="STRING" id="1578720.HAL011_14580"/>
<name>A0A0K2X3L3_9HELI</name>
<reference evidence="3" key="2">
    <citation type="submission" date="2014-12" db="EMBL/GenBank/DDBJ databases">
        <authorList>
            <person name="Smet A."/>
        </authorList>
    </citation>
    <scope>NUCLEOTIDE SEQUENCE [LARGE SCALE GENOMIC DNA]</scope>
</reference>
<dbReference type="EMBL" id="CDMG01000009">
    <property type="protein sequence ID" value="CRF52707.1"/>
    <property type="molecule type" value="Genomic_DNA"/>
</dbReference>
<dbReference type="Proteomes" id="UP000043437">
    <property type="component" value="Unassembled WGS sequence"/>
</dbReference>
<accession>A0A0K2X3L3</accession>
<dbReference type="EMBL" id="CDML01000048">
    <property type="protein sequence ID" value="CRF41650.1"/>
    <property type="molecule type" value="Genomic_DNA"/>
</dbReference>
<dbReference type="AlphaFoldDB" id="A0A0K2X3L3"/>
<keyword evidence="3" id="KW-1185">Reference proteome</keyword>
<organism evidence="1 3">
    <name type="scientific">Helicobacter ailurogastricus</name>
    <dbReference type="NCBI Taxonomy" id="1578720"/>
    <lineage>
        <taxon>Bacteria</taxon>
        <taxon>Pseudomonadati</taxon>
        <taxon>Campylobacterota</taxon>
        <taxon>Epsilonproteobacteria</taxon>
        <taxon>Campylobacterales</taxon>
        <taxon>Helicobacteraceae</taxon>
        <taxon>Helicobacter</taxon>
    </lineage>
</organism>
<evidence type="ECO:0000313" key="3">
    <source>
        <dbReference type="Proteomes" id="UP000038622"/>
    </source>
</evidence>